<gene>
    <name evidence="3" type="ORF">AOQ84DRAFT_246552</name>
</gene>
<evidence type="ECO:0000313" key="4">
    <source>
        <dbReference type="Proteomes" id="UP000250140"/>
    </source>
</evidence>
<dbReference type="InterPro" id="IPR002110">
    <property type="entry name" value="Ankyrin_rpt"/>
</dbReference>
<evidence type="ECO:0000259" key="2">
    <source>
        <dbReference type="Pfam" id="PF22939"/>
    </source>
</evidence>
<feature type="repeat" description="ANK" evidence="1">
    <location>
        <begin position="378"/>
        <end position="410"/>
    </location>
</feature>
<feature type="non-terminal residue" evidence="3">
    <location>
        <position position="1"/>
    </location>
</feature>
<reference evidence="3 4" key="1">
    <citation type="journal article" date="2016" name="Nat. Commun.">
        <title>Ectomycorrhizal ecology is imprinted in the genome of the dominant symbiotic fungus Cenococcum geophilum.</title>
        <authorList>
            <consortium name="DOE Joint Genome Institute"/>
            <person name="Peter M."/>
            <person name="Kohler A."/>
            <person name="Ohm R.A."/>
            <person name="Kuo A."/>
            <person name="Krutzmann J."/>
            <person name="Morin E."/>
            <person name="Arend M."/>
            <person name="Barry K.W."/>
            <person name="Binder M."/>
            <person name="Choi C."/>
            <person name="Clum A."/>
            <person name="Copeland A."/>
            <person name="Grisel N."/>
            <person name="Haridas S."/>
            <person name="Kipfer T."/>
            <person name="LaButti K."/>
            <person name="Lindquist E."/>
            <person name="Lipzen A."/>
            <person name="Maire R."/>
            <person name="Meier B."/>
            <person name="Mihaltcheva S."/>
            <person name="Molinier V."/>
            <person name="Murat C."/>
            <person name="Poggeler S."/>
            <person name="Quandt C.A."/>
            <person name="Sperisen C."/>
            <person name="Tritt A."/>
            <person name="Tisserant E."/>
            <person name="Crous P.W."/>
            <person name="Henrissat B."/>
            <person name="Nehls U."/>
            <person name="Egli S."/>
            <person name="Spatafora J.W."/>
            <person name="Grigoriev I.V."/>
            <person name="Martin F.M."/>
        </authorList>
    </citation>
    <scope>NUCLEOTIDE SEQUENCE [LARGE SCALE GENOMIC DNA]</scope>
    <source>
        <strain evidence="3 4">CBS 207.34</strain>
    </source>
</reference>
<dbReference type="PROSITE" id="PS50297">
    <property type="entry name" value="ANK_REP_REGION"/>
    <property type="match status" value="2"/>
</dbReference>
<keyword evidence="1" id="KW-0040">ANK repeat</keyword>
<dbReference type="SMART" id="SM00248">
    <property type="entry name" value="ANK"/>
    <property type="match status" value="3"/>
</dbReference>
<dbReference type="Gene3D" id="1.25.40.20">
    <property type="entry name" value="Ankyrin repeat-containing domain"/>
    <property type="match status" value="2"/>
</dbReference>
<feature type="non-terminal residue" evidence="3">
    <location>
        <position position="431"/>
    </location>
</feature>
<accession>A0A8E2JUG3</accession>
<name>A0A8E2JUG3_9PEZI</name>
<dbReference type="EMBL" id="KV749340">
    <property type="protein sequence ID" value="OCL09903.1"/>
    <property type="molecule type" value="Genomic_DNA"/>
</dbReference>
<dbReference type="Proteomes" id="UP000250140">
    <property type="component" value="Unassembled WGS sequence"/>
</dbReference>
<dbReference type="InterPro" id="IPR054471">
    <property type="entry name" value="GPIID_WHD"/>
</dbReference>
<sequence length="431" mass="48045">TAVVSALVTSRDQLDIQEALWSFQRLRMESRLQEVDNDIAFYVDHRLQSDQRLKRLSGPVKSDIKQALSTKSASMFRLVQCTLDSIAMLRTVRSIRVALQELPQGLNQVYENILTKVPKSDIEIVRRTLLWLAFAVLPVSLDELHSAIAIEHGQDELDTESCLYSSHDIFSVCGSLINVSDQGHVRLAHLSVKDYLLSPEIRNSNSASAFALTISEGNQELTLNCLTYVSFREFHTGPSRSSEEYANRLARHPFLKHASTAWTYYFRASGSSSQSTDLVLDFFSPHNHQAFMSWVQVLNANFNFKWNVFPRHDTSLYYAASFGLTDIVITLIGRKPNLDAPGSRFGGTALHGAAIRYHTAAVEALLKAGANPNQADFNHITPLHSAAGNGNLEVIRILLDYNASKEVTDQGGETPLDWAVKAGHKECQDLL</sequence>
<dbReference type="Pfam" id="PF12796">
    <property type="entry name" value="Ank_2"/>
    <property type="match status" value="1"/>
</dbReference>
<evidence type="ECO:0000313" key="3">
    <source>
        <dbReference type="EMBL" id="OCL09903.1"/>
    </source>
</evidence>
<dbReference type="InterPro" id="IPR036770">
    <property type="entry name" value="Ankyrin_rpt-contain_sf"/>
</dbReference>
<dbReference type="PANTHER" id="PTHR10039">
    <property type="entry name" value="AMELOGENIN"/>
    <property type="match status" value="1"/>
</dbReference>
<proteinExistence type="predicted"/>
<dbReference type="AlphaFoldDB" id="A0A8E2JUG3"/>
<evidence type="ECO:0000256" key="1">
    <source>
        <dbReference type="PROSITE-ProRule" id="PRU00023"/>
    </source>
</evidence>
<feature type="repeat" description="ANK" evidence="1">
    <location>
        <begin position="345"/>
        <end position="377"/>
    </location>
</feature>
<dbReference type="OrthoDB" id="1577640at2759"/>
<feature type="domain" description="GPI inositol-deacylase winged helix" evidence="2">
    <location>
        <begin position="125"/>
        <end position="211"/>
    </location>
</feature>
<dbReference type="PROSITE" id="PS50088">
    <property type="entry name" value="ANK_REPEAT"/>
    <property type="match status" value="2"/>
</dbReference>
<keyword evidence="4" id="KW-1185">Reference proteome</keyword>
<dbReference type="Pfam" id="PF22939">
    <property type="entry name" value="WHD_GPIID"/>
    <property type="match status" value="1"/>
</dbReference>
<organism evidence="3 4">
    <name type="scientific">Glonium stellatum</name>
    <dbReference type="NCBI Taxonomy" id="574774"/>
    <lineage>
        <taxon>Eukaryota</taxon>
        <taxon>Fungi</taxon>
        <taxon>Dikarya</taxon>
        <taxon>Ascomycota</taxon>
        <taxon>Pezizomycotina</taxon>
        <taxon>Dothideomycetes</taxon>
        <taxon>Pleosporomycetidae</taxon>
        <taxon>Gloniales</taxon>
        <taxon>Gloniaceae</taxon>
        <taxon>Glonium</taxon>
    </lineage>
</organism>
<dbReference type="SUPFAM" id="SSF48403">
    <property type="entry name" value="Ankyrin repeat"/>
    <property type="match status" value="1"/>
</dbReference>
<dbReference type="PANTHER" id="PTHR10039:SF16">
    <property type="entry name" value="GPI INOSITOL-DEACYLASE"/>
    <property type="match status" value="1"/>
</dbReference>
<protein>
    <recommendedName>
        <fullName evidence="2">GPI inositol-deacylase winged helix domain-containing protein</fullName>
    </recommendedName>
</protein>